<gene>
    <name evidence="1" type="ORF">OVA965_LOCUS42395</name>
    <name evidence="2" type="ORF">TMI583_LOCUS44293</name>
</gene>
<dbReference type="EMBL" id="CAJNOK010051882">
    <property type="protein sequence ID" value="CAF1606353.1"/>
    <property type="molecule type" value="Genomic_DNA"/>
</dbReference>
<dbReference type="AlphaFoldDB" id="A0A8S2VU85"/>
<dbReference type="Proteomes" id="UP000682733">
    <property type="component" value="Unassembled WGS sequence"/>
</dbReference>
<evidence type="ECO:0000313" key="2">
    <source>
        <dbReference type="EMBL" id="CAF4417524.1"/>
    </source>
</evidence>
<accession>A0A8S2VU85</accession>
<proteinExistence type="predicted"/>
<reference evidence="2" key="1">
    <citation type="submission" date="2021-02" db="EMBL/GenBank/DDBJ databases">
        <authorList>
            <person name="Nowell W R."/>
        </authorList>
    </citation>
    <scope>NUCLEOTIDE SEQUENCE</scope>
</reference>
<organism evidence="2 3">
    <name type="scientific">Didymodactylos carnosus</name>
    <dbReference type="NCBI Taxonomy" id="1234261"/>
    <lineage>
        <taxon>Eukaryota</taxon>
        <taxon>Metazoa</taxon>
        <taxon>Spiralia</taxon>
        <taxon>Gnathifera</taxon>
        <taxon>Rotifera</taxon>
        <taxon>Eurotatoria</taxon>
        <taxon>Bdelloidea</taxon>
        <taxon>Philodinida</taxon>
        <taxon>Philodinidae</taxon>
        <taxon>Didymodactylos</taxon>
    </lineage>
</organism>
<protein>
    <submittedName>
        <fullName evidence="2">Uncharacterized protein</fullName>
    </submittedName>
</protein>
<dbReference type="EMBL" id="CAJOBA010075885">
    <property type="protein sequence ID" value="CAF4417524.1"/>
    <property type="molecule type" value="Genomic_DNA"/>
</dbReference>
<evidence type="ECO:0000313" key="1">
    <source>
        <dbReference type="EMBL" id="CAF1606353.1"/>
    </source>
</evidence>
<comment type="caution">
    <text evidence="2">The sequence shown here is derived from an EMBL/GenBank/DDBJ whole genome shotgun (WGS) entry which is preliminary data.</text>
</comment>
<evidence type="ECO:0000313" key="3">
    <source>
        <dbReference type="Proteomes" id="UP000682733"/>
    </source>
</evidence>
<sequence length="108" mass="12364">MNLTASKRQSLGSPPALQTANWTTGLQLTKESCWISWLQKQVFIKIDLPRNSHSSYPAQLISSKFALQMNEDMLVSVVLCLQQYRSQESYNRKSVALYFKHLLAVFPN</sequence>
<dbReference type="Proteomes" id="UP000677228">
    <property type="component" value="Unassembled WGS sequence"/>
</dbReference>
<name>A0A8S2VU85_9BILA</name>